<sequence>MLNITDLPSQDYRCSYTRAAACGETTYGLKCQESGRTSIRNYFQCKLNIDIQNETSYTCSRCLNETLDFYHNDSICDADFKLNMAPLVFESALKKLWLSLPVNQICDWDQLSCYLNSFNRTFQYVINVDGRVANDTLEDFQCMWNDKNVSEQSLSKQIEYDWSFLFVILFITAGGVGNVLVCLAVCLDKRLQNVTNYFLLSLAIADLLVSLFVMPMGAIPGFLGHWPLGVAWCNVYVTCDVLACSASIMHMCFISIGRCVGIRNPLKSRHHSTKRVVFIKIALVWLLSMIVSSSITILGKCLINKKNVMPNPKVCVINNRLFWIFGSLVAFYIPMMTMVVSFALTVHLLKKQAKLAATPVSGGTQRSRHERNKMGMSVSHPQLSYLNGSEGGRNKRARNVSTQTPSSIAAETRRASQLKLLERLQPSFLPNRKKQRSMTANAVANEQKATKVLGLVFFTFVLCWAPFFLLNILFAACPTCSVPDNVVDVCLWLGYVSSTINPIIYTIFNRTFRAAFLRLLCCQCSRRGRCTLYRSAAGSARGAAQLCAQSALPLAISLRPSDIPETAMPESTETIMIEPPLPEFRRY</sequence>
<dbReference type="EMBL" id="CM046131">
    <property type="protein sequence ID" value="KAI8430265.1"/>
    <property type="molecule type" value="Genomic_DNA"/>
</dbReference>
<reference evidence="1 2" key="1">
    <citation type="journal article" date="2022" name="Genome Biol. Evol.">
        <title>The Spruce Budworm Genome: Reconstructing the Evolutionary History of Antifreeze Proteins.</title>
        <authorList>
            <person name="Beliveau C."/>
            <person name="Gagne P."/>
            <person name="Picq S."/>
            <person name="Vernygora O."/>
            <person name="Keeling C.I."/>
            <person name="Pinkney K."/>
            <person name="Doucet D."/>
            <person name="Wen F."/>
            <person name="Johnston J.S."/>
            <person name="Maaroufi H."/>
            <person name="Boyle B."/>
            <person name="Laroche J."/>
            <person name="Dewar K."/>
            <person name="Juretic N."/>
            <person name="Blackburn G."/>
            <person name="Nisole A."/>
            <person name="Brunet B."/>
            <person name="Brandao M."/>
            <person name="Lumley L."/>
            <person name="Duan J."/>
            <person name="Quan G."/>
            <person name="Lucarotti C.J."/>
            <person name="Roe A.D."/>
            <person name="Sperling F.A.H."/>
            <person name="Levesque R.C."/>
            <person name="Cusson M."/>
        </authorList>
    </citation>
    <scope>NUCLEOTIDE SEQUENCE [LARGE SCALE GENOMIC DNA]</scope>
    <source>
        <strain evidence="1">Glfc:IPQL:Cfum</strain>
    </source>
</reference>
<comment type="caution">
    <text evidence="1">The sequence shown here is derived from an EMBL/GenBank/DDBJ whole genome shotgun (WGS) entry which is preliminary data.</text>
</comment>
<proteinExistence type="predicted"/>
<organism evidence="1 2">
    <name type="scientific">Choristoneura fumiferana</name>
    <name type="common">Spruce budworm moth</name>
    <name type="synonym">Archips fumiferana</name>
    <dbReference type="NCBI Taxonomy" id="7141"/>
    <lineage>
        <taxon>Eukaryota</taxon>
        <taxon>Metazoa</taxon>
        <taxon>Ecdysozoa</taxon>
        <taxon>Arthropoda</taxon>
        <taxon>Hexapoda</taxon>
        <taxon>Insecta</taxon>
        <taxon>Pterygota</taxon>
        <taxon>Neoptera</taxon>
        <taxon>Endopterygota</taxon>
        <taxon>Lepidoptera</taxon>
        <taxon>Glossata</taxon>
        <taxon>Ditrysia</taxon>
        <taxon>Tortricoidea</taxon>
        <taxon>Tortricidae</taxon>
        <taxon>Tortricinae</taxon>
        <taxon>Choristoneura</taxon>
    </lineage>
</organism>
<evidence type="ECO:0000313" key="2">
    <source>
        <dbReference type="Proteomes" id="UP001064048"/>
    </source>
</evidence>
<name>A0ACC0K250_CHOFU</name>
<accession>A0ACC0K250</accession>
<keyword evidence="2" id="KW-1185">Reference proteome</keyword>
<dbReference type="Proteomes" id="UP001064048">
    <property type="component" value="Chromosome Z"/>
</dbReference>
<gene>
    <name evidence="1" type="ORF">MSG28_000596</name>
</gene>
<protein>
    <submittedName>
        <fullName evidence="1">Uncharacterized protein</fullName>
    </submittedName>
</protein>
<evidence type="ECO:0000313" key="1">
    <source>
        <dbReference type="EMBL" id="KAI8430265.1"/>
    </source>
</evidence>